<evidence type="ECO:0000256" key="6">
    <source>
        <dbReference type="SAM" id="Coils"/>
    </source>
</evidence>
<dbReference type="EMBL" id="JAACJJ010000014">
    <property type="protein sequence ID" value="KAF5327450.1"/>
    <property type="molecule type" value="Genomic_DNA"/>
</dbReference>
<keyword evidence="5" id="KW-0539">Nucleus</keyword>
<dbReference type="Pfam" id="PF03343">
    <property type="entry name" value="SART-1"/>
    <property type="match status" value="1"/>
</dbReference>
<dbReference type="InterPro" id="IPR045347">
    <property type="entry name" value="HIND"/>
</dbReference>
<keyword evidence="9" id="KW-1185">Reference proteome</keyword>
<feature type="compositionally biased region" description="Low complexity" evidence="7">
    <location>
        <begin position="745"/>
        <end position="754"/>
    </location>
</feature>
<feature type="coiled-coil region" evidence="6">
    <location>
        <begin position="552"/>
        <end position="600"/>
    </location>
</feature>
<accession>A0A8H5BQD8</accession>
<dbReference type="PANTHER" id="PTHR14152">
    <property type="entry name" value="SQUAMOUS CELL CARCINOMA ANTIGEN RECOGNISED BY CYTOTOXIC T LYMPHOCYTES"/>
    <property type="match status" value="1"/>
</dbReference>
<dbReference type="GO" id="GO:0000481">
    <property type="term" value="P:maturation of 5S rRNA"/>
    <property type="evidence" value="ECO:0007669"/>
    <property type="project" value="TreeGrafter"/>
</dbReference>
<keyword evidence="6" id="KW-0175">Coiled coil</keyword>
<evidence type="ECO:0000256" key="3">
    <source>
        <dbReference type="ARBA" id="ARBA00022664"/>
    </source>
</evidence>
<gene>
    <name evidence="8" type="ORF">D9619_004226</name>
</gene>
<comment type="similarity">
    <text evidence="2">Belongs to the SNU66/SART1 family.</text>
</comment>
<feature type="region of interest" description="Disordered" evidence="7">
    <location>
        <begin position="374"/>
        <end position="403"/>
    </location>
</feature>
<comment type="subcellular location">
    <subcellularLocation>
        <location evidence="1">Nucleus</location>
    </subcellularLocation>
</comment>
<feature type="coiled-coil region" evidence="6">
    <location>
        <begin position="180"/>
        <end position="210"/>
    </location>
</feature>
<keyword evidence="3" id="KW-0507">mRNA processing</keyword>
<dbReference type="InterPro" id="IPR005011">
    <property type="entry name" value="SNU66/SART1"/>
</dbReference>
<reference evidence="8 9" key="1">
    <citation type="journal article" date="2020" name="ISME J.">
        <title>Uncovering the hidden diversity of litter-decomposition mechanisms in mushroom-forming fungi.</title>
        <authorList>
            <person name="Floudas D."/>
            <person name="Bentzer J."/>
            <person name="Ahren D."/>
            <person name="Johansson T."/>
            <person name="Persson P."/>
            <person name="Tunlid A."/>
        </authorList>
    </citation>
    <scope>NUCLEOTIDE SEQUENCE [LARGE SCALE GENOMIC DNA]</scope>
    <source>
        <strain evidence="8 9">CBS 101986</strain>
    </source>
</reference>
<evidence type="ECO:0000256" key="2">
    <source>
        <dbReference type="ARBA" id="ARBA00006076"/>
    </source>
</evidence>
<feature type="region of interest" description="Disordered" evidence="7">
    <location>
        <begin position="695"/>
        <end position="808"/>
    </location>
</feature>
<feature type="compositionally biased region" description="Basic and acidic residues" evidence="7">
    <location>
        <begin position="374"/>
        <end position="393"/>
    </location>
</feature>
<evidence type="ECO:0000256" key="1">
    <source>
        <dbReference type="ARBA" id="ARBA00004123"/>
    </source>
</evidence>
<keyword evidence="4" id="KW-0508">mRNA splicing</keyword>
<evidence type="ECO:0000313" key="8">
    <source>
        <dbReference type="EMBL" id="KAF5327450.1"/>
    </source>
</evidence>
<dbReference type="Proteomes" id="UP000567179">
    <property type="component" value="Unassembled WGS sequence"/>
</dbReference>
<evidence type="ECO:0000313" key="9">
    <source>
        <dbReference type="Proteomes" id="UP000567179"/>
    </source>
</evidence>
<protein>
    <recommendedName>
        <fullName evidence="10">SART-1 protein</fullName>
    </recommendedName>
</protein>
<feature type="region of interest" description="Disordered" evidence="7">
    <location>
        <begin position="294"/>
        <end position="324"/>
    </location>
</feature>
<comment type="caution">
    <text evidence="8">The sequence shown here is derived from an EMBL/GenBank/DDBJ whole genome shotgun (WGS) entry which is preliminary data.</text>
</comment>
<dbReference type="GO" id="GO:0046540">
    <property type="term" value="C:U4/U6 x U5 tri-snRNP complex"/>
    <property type="evidence" value="ECO:0007669"/>
    <property type="project" value="InterPro"/>
</dbReference>
<dbReference type="Pfam" id="PF19252">
    <property type="entry name" value="HIND"/>
    <property type="match status" value="1"/>
</dbReference>
<evidence type="ECO:0000256" key="4">
    <source>
        <dbReference type="ARBA" id="ARBA00023187"/>
    </source>
</evidence>
<feature type="region of interest" description="Disordered" evidence="7">
    <location>
        <begin position="420"/>
        <end position="459"/>
    </location>
</feature>
<dbReference type="GO" id="GO:0045292">
    <property type="term" value="P:mRNA cis splicing, via spliceosome"/>
    <property type="evidence" value="ECO:0007669"/>
    <property type="project" value="TreeGrafter"/>
</dbReference>
<organism evidence="8 9">
    <name type="scientific">Psilocybe cf. subviscida</name>
    <dbReference type="NCBI Taxonomy" id="2480587"/>
    <lineage>
        <taxon>Eukaryota</taxon>
        <taxon>Fungi</taxon>
        <taxon>Dikarya</taxon>
        <taxon>Basidiomycota</taxon>
        <taxon>Agaricomycotina</taxon>
        <taxon>Agaricomycetes</taxon>
        <taxon>Agaricomycetidae</taxon>
        <taxon>Agaricales</taxon>
        <taxon>Agaricineae</taxon>
        <taxon>Strophariaceae</taxon>
        <taxon>Psilocybe</taxon>
    </lineage>
</organism>
<evidence type="ECO:0008006" key="10">
    <source>
        <dbReference type="Google" id="ProtNLM"/>
    </source>
</evidence>
<proteinExistence type="inferred from homology"/>
<sequence length="808" mass="90785">MSSHCQTCLGPFIVVQYPTHYQPTMSMEESISLEETNKIRISLGLKPLTDDKAPAPGSDEQAESNYAKLCDKEAKDREAKKIQDKIAKVRNRRELNASLKGTTLGDAEEDVDDTLKWVKRNKKKAKELAKKRQEEFENRDKQFMEEYTERDLAGLKVSHDFDEMDEGEARILTLKDSRILDNEEDELQNVEMAEEERRKERQELKIKKRDYTGYDDDEFAEGAQGLIKRSILAKYDEDIEGPRHTEFRLGSSTALSGKAKKEEDKLQAAASVNKSLLSIDYAKNLETTDYIQEGDVGFKKPKTKKKRPSRRQLADAEVADDGMAVDQPSVPIVRDLDANFVDDDELQAALARSRNAKLRKTKKLSPEELAKKIAEQRVKEEEEESKLQVHNEDPDNDDGGLTFDETTEFVQAVGNNPIVKPKVVKTEPKEPVLQRQPSQAPAVVTSRRSESRDASMAPGDVALDELEAGEVRVKDEEEEDFDMHMLDEIEEAIKKTEAEEQGLATDGVGTSSEQTFSTGMASTLNILRQQGILAQPSADQLDREKTQRQRDLWLADQRRKVAQRELERLQSRGANKDQAQREYENRLREQQEARDNMESFKHYKPDVNIVYYDEFGRALTPKEAWKALSHKFHGKGSGKAKTEKRLKKIAEEKKKEAMVSGDTPLSMNKAFQARQEKTGQAHFVLSVGNRGAVPQAADFLDTQPLSKGKTEKAKKKKESKNQQNSDTGFMIVPAPQLHLTSNGTSPSASASPAPKAGFSRISQASEPAAPSPLSGTPVPTDRVRVAFGLGMKRKATEEVQGSPPNKRR</sequence>
<name>A0A8H5BQD8_9AGAR</name>
<dbReference type="PANTHER" id="PTHR14152:SF5">
    <property type="entry name" value="U4_U6.U5 TRI-SNRNP-ASSOCIATED PROTEIN 1"/>
    <property type="match status" value="1"/>
</dbReference>
<evidence type="ECO:0000256" key="5">
    <source>
        <dbReference type="ARBA" id="ARBA00023242"/>
    </source>
</evidence>
<feature type="compositionally biased region" description="Basic residues" evidence="7">
    <location>
        <begin position="299"/>
        <end position="310"/>
    </location>
</feature>
<dbReference type="OrthoDB" id="5583at2759"/>
<evidence type="ECO:0000256" key="7">
    <source>
        <dbReference type="SAM" id="MobiDB-lite"/>
    </source>
</evidence>
<dbReference type="AlphaFoldDB" id="A0A8H5BQD8"/>